<name>A0A512D5B5_9MICO</name>
<comment type="caution">
    <text evidence="1">The sequence shown here is derived from an EMBL/GenBank/DDBJ whole genome shotgun (WGS) entry which is preliminary data.</text>
</comment>
<dbReference type="EMBL" id="BJYX01000024">
    <property type="protein sequence ID" value="GEO31663.1"/>
    <property type="molecule type" value="Genomic_DNA"/>
</dbReference>
<dbReference type="Gene3D" id="2.115.10.20">
    <property type="entry name" value="Glycosyl hydrolase domain, family 43"/>
    <property type="match status" value="1"/>
</dbReference>
<sequence length="87" mass="9459">MDRVRRAAPGRAVVHVLHGASLNEVGANVQSIGYAVSTDLMTWDKAPGPALSADPRWYETIADGNWHDKAFRDPWVLEDPDGEAGTC</sequence>
<evidence type="ECO:0008006" key="3">
    <source>
        <dbReference type="Google" id="ProtNLM"/>
    </source>
</evidence>
<evidence type="ECO:0000313" key="2">
    <source>
        <dbReference type="Proteomes" id="UP000321534"/>
    </source>
</evidence>
<proteinExistence type="predicted"/>
<dbReference type="InterPro" id="IPR023296">
    <property type="entry name" value="Glyco_hydro_beta-prop_sf"/>
</dbReference>
<dbReference type="Proteomes" id="UP000321534">
    <property type="component" value="Unassembled WGS sequence"/>
</dbReference>
<accession>A0A512D5B5</accession>
<keyword evidence="2" id="KW-1185">Reference proteome</keyword>
<organism evidence="1 2">
    <name type="scientific">Terrabacter aerolatus</name>
    <dbReference type="NCBI Taxonomy" id="422442"/>
    <lineage>
        <taxon>Bacteria</taxon>
        <taxon>Bacillati</taxon>
        <taxon>Actinomycetota</taxon>
        <taxon>Actinomycetes</taxon>
        <taxon>Micrococcales</taxon>
        <taxon>Intrasporangiaceae</taxon>
        <taxon>Terrabacter</taxon>
    </lineage>
</organism>
<reference evidence="1 2" key="1">
    <citation type="submission" date="2019-07" db="EMBL/GenBank/DDBJ databases">
        <title>Whole genome shotgun sequence of Terrabacter aerolatus NBRC 106305.</title>
        <authorList>
            <person name="Hosoyama A."/>
            <person name="Uohara A."/>
            <person name="Ohji S."/>
            <person name="Ichikawa N."/>
        </authorList>
    </citation>
    <scope>NUCLEOTIDE SEQUENCE [LARGE SCALE GENOMIC DNA]</scope>
    <source>
        <strain evidence="1 2">NBRC 106305</strain>
    </source>
</reference>
<gene>
    <name evidence="1" type="ORF">TAE01_34730</name>
</gene>
<evidence type="ECO:0000313" key="1">
    <source>
        <dbReference type="EMBL" id="GEO31663.1"/>
    </source>
</evidence>
<protein>
    <recommendedName>
        <fullName evidence="3">Glycosyl hydrolase family 32 N-terminal domain-containing protein</fullName>
    </recommendedName>
</protein>
<dbReference type="AlphaFoldDB" id="A0A512D5B5"/>
<dbReference type="SUPFAM" id="SSF75005">
    <property type="entry name" value="Arabinanase/levansucrase/invertase"/>
    <property type="match status" value="1"/>
</dbReference>